<keyword evidence="4" id="KW-0479">Metal-binding</keyword>
<evidence type="ECO:0000313" key="8">
    <source>
        <dbReference type="EMBL" id="MBD3689569.1"/>
    </source>
</evidence>
<organism evidence="8 9">
    <name type="scientific">Nanchangia anserum</name>
    <dbReference type="NCBI Taxonomy" id="2692125"/>
    <lineage>
        <taxon>Bacteria</taxon>
        <taxon>Bacillati</taxon>
        <taxon>Actinomycetota</taxon>
        <taxon>Actinomycetes</taxon>
        <taxon>Actinomycetales</taxon>
        <taxon>Actinomycetaceae</taxon>
        <taxon>Nanchangia</taxon>
    </lineage>
</organism>
<gene>
    <name evidence="8" type="ORF">H8R10_04930</name>
</gene>
<dbReference type="SFLD" id="SFLDG01094">
    <property type="entry name" value="Uncharacterised_Radical_SAM_Su"/>
    <property type="match status" value="1"/>
</dbReference>
<dbReference type="Gene3D" id="3.20.20.70">
    <property type="entry name" value="Aldolase class I"/>
    <property type="match status" value="1"/>
</dbReference>
<comment type="caution">
    <text evidence="8">The sequence shown here is derived from an EMBL/GenBank/DDBJ whole genome shotgun (WGS) entry which is preliminary data.</text>
</comment>
<sequence length="240" mass="25631">MIRRTRSATELSIAGLVPCSMVDWPGRLVATVFTQGCPWSCVYCHNRAIIDPLTPGAVAWDDVETLLETRHGLLDGVVFSGGEPTRQEALVPAAVRVAEAGYGVGLHTAGTYPERLARLLRTGVLDWVGLDIKALPEDYEAVVARAGAGQRAWRSLDAVLASGVDVEVRVTCYPDGPDLGGLAGALRRAGVRVVALQKARGNGTATSFASWRPGWDERFRAICDAFVAEGFDDVVIRGGD</sequence>
<dbReference type="Proteomes" id="UP000627538">
    <property type="component" value="Unassembled WGS sequence"/>
</dbReference>
<evidence type="ECO:0000256" key="2">
    <source>
        <dbReference type="ARBA" id="ARBA00022485"/>
    </source>
</evidence>
<dbReference type="CDD" id="cd01335">
    <property type="entry name" value="Radical_SAM"/>
    <property type="match status" value="1"/>
</dbReference>
<dbReference type="GO" id="GO:0003824">
    <property type="term" value="F:catalytic activity"/>
    <property type="evidence" value="ECO:0007669"/>
    <property type="project" value="InterPro"/>
</dbReference>
<dbReference type="RefSeq" id="WP_191071607.1">
    <property type="nucleotide sequence ID" value="NZ_CP060506.1"/>
</dbReference>
<dbReference type="InterPro" id="IPR007197">
    <property type="entry name" value="rSAM"/>
</dbReference>
<dbReference type="PANTHER" id="PTHR30352:SF13">
    <property type="entry name" value="GLYCYL-RADICAL ENZYME ACTIVATING ENZYME YJJW-RELATED"/>
    <property type="match status" value="1"/>
</dbReference>
<dbReference type="InterPro" id="IPR034457">
    <property type="entry name" value="Organic_radical-activating"/>
</dbReference>
<evidence type="ECO:0000259" key="7">
    <source>
        <dbReference type="Pfam" id="PF04055"/>
    </source>
</evidence>
<evidence type="ECO:0000313" key="9">
    <source>
        <dbReference type="Proteomes" id="UP000627538"/>
    </source>
</evidence>
<evidence type="ECO:0000256" key="4">
    <source>
        <dbReference type="ARBA" id="ARBA00022723"/>
    </source>
</evidence>
<dbReference type="PANTHER" id="PTHR30352">
    <property type="entry name" value="PYRUVATE FORMATE-LYASE-ACTIVATING ENZYME"/>
    <property type="match status" value="1"/>
</dbReference>
<evidence type="ECO:0000256" key="5">
    <source>
        <dbReference type="ARBA" id="ARBA00023004"/>
    </source>
</evidence>
<keyword evidence="9" id="KW-1185">Reference proteome</keyword>
<evidence type="ECO:0000256" key="3">
    <source>
        <dbReference type="ARBA" id="ARBA00022691"/>
    </source>
</evidence>
<dbReference type="SUPFAM" id="SSF102114">
    <property type="entry name" value="Radical SAM enzymes"/>
    <property type="match status" value="1"/>
</dbReference>
<protein>
    <submittedName>
        <fullName evidence="8">Anaerobic ribonucleoside-triphosphate reductase activating protein</fullName>
    </submittedName>
</protein>
<dbReference type="GO" id="GO:0051539">
    <property type="term" value="F:4 iron, 4 sulfur cluster binding"/>
    <property type="evidence" value="ECO:0007669"/>
    <property type="project" value="UniProtKB-KW"/>
</dbReference>
<comment type="cofactor">
    <cofactor evidence="1">
        <name>[4Fe-4S] cluster</name>
        <dbReference type="ChEBI" id="CHEBI:49883"/>
    </cofactor>
</comment>
<dbReference type="InterPro" id="IPR012840">
    <property type="entry name" value="NrdG2"/>
</dbReference>
<proteinExistence type="predicted"/>
<keyword evidence="6" id="KW-0411">Iron-sulfur</keyword>
<name>A0A8I0GGF9_9ACTO</name>
<evidence type="ECO:0000256" key="6">
    <source>
        <dbReference type="ARBA" id="ARBA00023014"/>
    </source>
</evidence>
<accession>A0A8I0GGF9</accession>
<dbReference type="EMBL" id="JACRUO010000001">
    <property type="protein sequence ID" value="MBD3689569.1"/>
    <property type="molecule type" value="Genomic_DNA"/>
</dbReference>
<keyword evidence="5" id="KW-0408">Iron</keyword>
<keyword evidence="2" id="KW-0004">4Fe-4S</keyword>
<dbReference type="GO" id="GO:0046872">
    <property type="term" value="F:metal ion binding"/>
    <property type="evidence" value="ECO:0007669"/>
    <property type="project" value="UniProtKB-KW"/>
</dbReference>
<dbReference type="Pfam" id="PF04055">
    <property type="entry name" value="Radical_SAM"/>
    <property type="match status" value="1"/>
</dbReference>
<dbReference type="InterPro" id="IPR058240">
    <property type="entry name" value="rSAM_sf"/>
</dbReference>
<dbReference type="InterPro" id="IPR013785">
    <property type="entry name" value="Aldolase_TIM"/>
</dbReference>
<feature type="domain" description="Radical SAM core" evidence="7">
    <location>
        <begin position="32"/>
        <end position="173"/>
    </location>
</feature>
<keyword evidence="3" id="KW-0949">S-adenosyl-L-methionine</keyword>
<evidence type="ECO:0000256" key="1">
    <source>
        <dbReference type="ARBA" id="ARBA00001966"/>
    </source>
</evidence>
<dbReference type="AlphaFoldDB" id="A0A8I0GGF9"/>
<dbReference type="NCBIfam" id="TIGR02495">
    <property type="entry name" value="NrdG2"/>
    <property type="match status" value="1"/>
</dbReference>
<dbReference type="SFLD" id="SFLDS00029">
    <property type="entry name" value="Radical_SAM"/>
    <property type="match status" value="1"/>
</dbReference>
<reference evidence="8 9" key="1">
    <citation type="submission" date="2020-08" db="EMBL/GenBank/DDBJ databases">
        <title>Winkia gen. nov., sp. nov., isolated from faeces of the Anser albifrons in China.</title>
        <authorList>
            <person name="Liu Q."/>
        </authorList>
    </citation>
    <scope>NUCLEOTIDE SEQUENCE [LARGE SCALE GENOMIC DNA]</scope>
    <source>
        <strain evidence="8 9">C62</strain>
    </source>
</reference>